<feature type="transmembrane region" description="Helical" evidence="1">
    <location>
        <begin position="403"/>
        <end position="427"/>
    </location>
</feature>
<dbReference type="OrthoDB" id="5754363at2"/>
<feature type="transmembrane region" description="Helical" evidence="1">
    <location>
        <begin position="284"/>
        <end position="300"/>
    </location>
</feature>
<dbReference type="RefSeq" id="WP_150094351.1">
    <property type="nucleotide sequence ID" value="NZ_VWXX01000032.1"/>
</dbReference>
<keyword evidence="3" id="KW-1185">Reference proteome</keyword>
<feature type="transmembrane region" description="Helical" evidence="1">
    <location>
        <begin position="219"/>
        <end position="239"/>
    </location>
</feature>
<feature type="transmembrane region" description="Helical" evidence="1">
    <location>
        <begin position="29"/>
        <end position="53"/>
    </location>
</feature>
<organism evidence="2 3">
    <name type="scientific">Thiohalocapsa marina</name>
    <dbReference type="NCBI Taxonomy" id="424902"/>
    <lineage>
        <taxon>Bacteria</taxon>
        <taxon>Pseudomonadati</taxon>
        <taxon>Pseudomonadota</taxon>
        <taxon>Gammaproteobacteria</taxon>
        <taxon>Chromatiales</taxon>
        <taxon>Chromatiaceae</taxon>
        <taxon>Thiohalocapsa</taxon>
    </lineage>
</organism>
<proteinExistence type="predicted"/>
<feature type="transmembrane region" description="Helical" evidence="1">
    <location>
        <begin position="312"/>
        <end position="335"/>
    </location>
</feature>
<dbReference type="AlphaFoldDB" id="A0A5M8FF36"/>
<evidence type="ECO:0000256" key="1">
    <source>
        <dbReference type="SAM" id="Phobius"/>
    </source>
</evidence>
<comment type="caution">
    <text evidence="2">The sequence shown here is derived from an EMBL/GenBank/DDBJ whole genome shotgun (WGS) entry which is preliminary data.</text>
</comment>
<sequence length="524" mass="58244">MAMFSKLRFHNLICNNLFAPDGSSRINTWLASLAIILTAVAGGIAATNSLPLFQDGAYYFIKLYYFQEPLTPHFRHAAGLFQLPALLGATHGLALPDVRLLFGLGYALVPALALLLSWLVVRRDSPELFIWPALYILFVNTVNFSWVSELLISLQLVLPLYLSVLLYPCSRKFWLAFLFTTPLLFTLHPLVAGEFFTLGMISVGLALLRKIERKQYFQISLAFTTLFLGKLGWSLLYTSRYETSQSVSGYFFKTSPENLFLLLASSGIGLILFMDSNSALQRRLMWAGFAVACAAFWYLTTKSSSGHVVIPGAIAGMIALVVVLLLSLLIAFLTSRYSQMRLSSQQITLFSLPTLAIGSLASQYFEHGIVLKTGATFFFFVMILVLAAIDRMKRARALLPQRLAFAAWLAALYLVVIFVKAVVWNIVGANLIASLPSQNDTCIDLETTRPQWLSEYPGAAINNWSLPSLAIALQDSSPPRYLLKTTEDCKLLSENSELALAPWERIPVWLANCRVETPGTSCRQ</sequence>
<reference evidence="2 3" key="1">
    <citation type="submission" date="2019-09" db="EMBL/GenBank/DDBJ databases">
        <title>Whole-genome sequence of the purple sulfur bacterium Thiohalocapsa marina DSM 19078.</title>
        <authorList>
            <person name="Kyndt J.A."/>
            <person name="Meyer T.E."/>
        </authorList>
    </citation>
    <scope>NUCLEOTIDE SEQUENCE [LARGE SCALE GENOMIC DNA]</scope>
    <source>
        <strain evidence="2 3">DSM 19078</strain>
    </source>
</reference>
<feature type="transmembrane region" description="Helical" evidence="1">
    <location>
        <begin position="259"/>
        <end position="277"/>
    </location>
</feature>
<feature type="transmembrane region" description="Helical" evidence="1">
    <location>
        <begin position="174"/>
        <end position="207"/>
    </location>
</feature>
<feature type="transmembrane region" description="Helical" evidence="1">
    <location>
        <begin position="100"/>
        <end position="121"/>
    </location>
</feature>
<dbReference type="EMBL" id="VWXX01000032">
    <property type="protein sequence ID" value="KAA6183498.1"/>
    <property type="molecule type" value="Genomic_DNA"/>
</dbReference>
<feature type="transmembrane region" description="Helical" evidence="1">
    <location>
        <begin position="133"/>
        <end position="162"/>
    </location>
</feature>
<dbReference type="Proteomes" id="UP000322981">
    <property type="component" value="Unassembled WGS sequence"/>
</dbReference>
<keyword evidence="1" id="KW-1133">Transmembrane helix</keyword>
<evidence type="ECO:0000313" key="3">
    <source>
        <dbReference type="Proteomes" id="UP000322981"/>
    </source>
</evidence>
<protein>
    <submittedName>
        <fullName evidence="2">Uncharacterized protein</fullName>
    </submittedName>
</protein>
<keyword evidence="1" id="KW-0812">Transmembrane</keyword>
<gene>
    <name evidence="2" type="ORF">F2Q65_15670</name>
</gene>
<name>A0A5M8FF36_9GAMM</name>
<accession>A0A5M8FF36</accession>
<keyword evidence="1" id="KW-0472">Membrane</keyword>
<feature type="transmembrane region" description="Helical" evidence="1">
    <location>
        <begin position="371"/>
        <end position="391"/>
    </location>
</feature>
<evidence type="ECO:0000313" key="2">
    <source>
        <dbReference type="EMBL" id="KAA6183498.1"/>
    </source>
</evidence>